<feature type="compositionally biased region" description="Basic and acidic residues" evidence="10">
    <location>
        <begin position="42"/>
        <end position="55"/>
    </location>
</feature>
<proteinExistence type="inferred from homology"/>
<dbReference type="NCBIfam" id="TIGR01411">
    <property type="entry name" value="tatAE"/>
    <property type="match status" value="1"/>
</dbReference>
<protein>
    <recommendedName>
        <fullName evidence="9">Sec-independent protein translocase protein TatA</fullName>
    </recommendedName>
</protein>
<dbReference type="PANTHER" id="PTHR42982:SF1">
    <property type="entry name" value="SEC-INDEPENDENT PROTEIN TRANSLOCASE PROTEIN TATA"/>
    <property type="match status" value="1"/>
</dbReference>
<keyword evidence="8 9" id="KW-0472">Membrane</keyword>
<evidence type="ECO:0000313" key="11">
    <source>
        <dbReference type="EMBL" id="CAK8163612.1"/>
    </source>
</evidence>
<keyword evidence="3 9" id="KW-1003">Cell membrane</keyword>
<dbReference type="EMBL" id="CAWVOK010000035">
    <property type="protein sequence ID" value="CAK8163612.1"/>
    <property type="molecule type" value="Genomic_DNA"/>
</dbReference>
<keyword evidence="2 9" id="KW-0813">Transport</keyword>
<dbReference type="Proteomes" id="UP001314181">
    <property type="component" value="Unassembled WGS sequence"/>
</dbReference>
<evidence type="ECO:0000256" key="9">
    <source>
        <dbReference type="HAMAP-Rule" id="MF_00236"/>
    </source>
</evidence>
<dbReference type="RefSeq" id="WP_338364989.1">
    <property type="nucleotide sequence ID" value="NZ_CAWVOK010000035.1"/>
</dbReference>
<reference evidence="11 12" key="1">
    <citation type="submission" date="2024-01" db="EMBL/GenBank/DDBJ databases">
        <authorList>
            <person name="Kunselman E."/>
        </authorList>
    </citation>
    <scope>NUCLEOTIDE SEQUENCE [LARGE SCALE GENOMIC DNA]</scope>
    <source>
        <strain evidence="11">2 abalone samples</strain>
    </source>
</reference>
<organism evidence="11 12">
    <name type="scientific">Candidatus Xenohaliotis californiensis</name>
    <dbReference type="NCBI Taxonomy" id="84677"/>
    <lineage>
        <taxon>Bacteria</taxon>
        <taxon>Pseudomonadati</taxon>
        <taxon>Pseudomonadota</taxon>
        <taxon>Alphaproteobacteria</taxon>
        <taxon>Rickettsiales</taxon>
        <taxon>Anaplasmataceae</taxon>
        <taxon>Candidatus Xenohaliotis</taxon>
    </lineage>
</organism>
<evidence type="ECO:0000313" key="12">
    <source>
        <dbReference type="Proteomes" id="UP001314181"/>
    </source>
</evidence>
<evidence type="ECO:0000256" key="1">
    <source>
        <dbReference type="ARBA" id="ARBA00004162"/>
    </source>
</evidence>
<dbReference type="Gene3D" id="1.20.5.3310">
    <property type="match status" value="1"/>
</dbReference>
<dbReference type="PANTHER" id="PTHR42982">
    <property type="entry name" value="SEC-INDEPENDENT PROTEIN TRANSLOCASE PROTEIN TATA"/>
    <property type="match status" value="1"/>
</dbReference>
<evidence type="ECO:0000256" key="2">
    <source>
        <dbReference type="ARBA" id="ARBA00022448"/>
    </source>
</evidence>
<evidence type="ECO:0000256" key="3">
    <source>
        <dbReference type="ARBA" id="ARBA00022475"/>
    </source>
</evidence>
<keyword evidence="4 9" id="KW-0812">Transmembrane</keyword>
<dbReference type="Pfam" id="PF02416">
    <property type="entry name" value="TatA_B_E"/>
    <property type="match status" value="1"/>
</dbReference>
<evidence type="ECO:0000256" key="4">
    <source>
        <dbReference type="ARBA" id="ARBA00022692"/>
    </source>
</evidence>
<evidence type="ECO:0000256" key="6">
    <source>
        <dbReference type="ARBA" id="ARBA00022989"/>
    </source>
</evidence>
<dbReference type="InterPro" id="IPR003369">
    <property type="entry name" value="TatA/B/E"/>
</dbReference>
<evidence type="ECO:0000256" key="7">
    <source>
        <dbReference type="ARBA" id="ARBA00023010"/>
    </source>
</evidence>
<dbReference type="HAMAP" id="MF_00236">
    <property type="entry name" value="TatA_E"/>
    <property type="match status" value="1"/>
</dbReference>
<evidence type="ECO:0000256" key="5">
    <source>
        <dbReference type="ARBA" id="ARBA00022927"/>
    </source>
</evidence>
<feature type="region of interest" description="Disordered" evidence="10">
    <location>
        <begin position="42"/>
        <end position="62"/>
    </location>
</feature>
<keyword evidence="7 9" id="KW-0811">Translocation</keyword>
<sequence>MSIGPWQAMLVLLIVLILFGAGKLPNVMHDLGHGLRNFKKAMHENEEDNNLKKTDPNNAKKQ</sequence>
<comment type="function">
    <text evidence="9">Part of the twin-arginine translocation (Tat) system that transports large folded proteins containing a characteristic twin-arginine motif in their signal peptide across membranes. TatA could form the protein-conducting channel of the Tat system.</text>
</comment>
<dbReference type="InterPro" id="IPR006312">
    <property type="entry name" value="TatA/E"/>
</dbReference>
<keyword evidence="12" id="KW-1185">Reference proteome</keyword>
<keyword evidence="6 9" id="KW-1133">Transmembrane helix</keyword>
<evidence type="ECO:0000256" key="10">
    <source>
        <dbReference type="SAM" id="MobiDB-lite"/>
    </source>
</evidence>
<keyword evidence="5 9" id="KW-0653">Protein transport</keyword>
<comment type="subunit">
    <text evidence="9">The Tat system comprises two distinct complexes: a TatABC complex, containing multiple copies of TatA, TatB and TatC subunits, and a separate TatA complex, containing only TatA subunits. Substrates initially bind to the TatABC complex, which probably triggers association of the separate TatA complex to form the active translocon.</text>
</comment>
<comment type="similarity">
    <text evidence="9">Belongs to the TatA/E family.</text>
</comment>
<comment type="subcellular location">
    <subcellularLocation>
        <location evidence="1 9">Cell membrane</location>
        <topology evidence="1 9">Single-pass membrane protein</topology>
    </subcellularLocation>
</comment>
<name>A0ABP0EUC7_9RICK</name>
<gene>
    <name evidence="9 11" type="primary">tatA</name>
    <name evidence="11" type="ORF">CAXC1_90007</name>
</gene>
<comment type="caution">
    <text evidence="11">The sequence shown here is derived from an EMBL/GenBank/DDBJ whole genome shotgun (WGS) entry which is preliminary data.</text>
</comment>
<accession>A0ABP0EUC7</accession>
<evidence type="ECO:0000256" key="8">
    <source>
        <dbReference type="ARBA" id="ARBA00023136"/>
    </source>
</evidence>